<dbReference type="InterPro" id="IPR010982">
    <property type="entry name" value="Lambda_DNA-bd_dom_sf"/>
</dbReference>
<dbReference type="Proteomes" id="UP000320235">
    <property type="component" value="Unassembled WGS sequence"/>
</dbReference>
<evidence type="ECO:0000256" key="2">
    <source>
        <dbReference type="ARBA" id="ARBA00023015"/>
    </source>
</evidence>
<dbReference type="PANTHER" id="PTHR30146">
    <property type="entry name" value="LACI-RELATED TRANSCRIPTIONAL REPRESSOR"/>
    <property type="match status" value="1"/>
</dbReference>
<dbReference type="InterPro" id="IPR001387">
    <property type="entry name" value="Cro/C1-type_HTH"/>
</dbReference>
<evidence type="ECO:0000259" key="6">
    <source>
        <dbReference type="PROSITE" id="PS50943"/>
    </source>
</evidence>
<protein>
    <submittedName>
        <fullName evidence="7">LacI family transcriptional regulator</fullName>
    </submittedName>
</protein>
<organism evidence="7 8">
    <name type="scientific">Microbacterium kyungheense</name>
    <dbReference type="NCBI Taxonomy" id="1263636"/>
    <lineage>
        <taxon>Bacteria</taxon>
        <taxon>Bacillati</taxon>
        <taxon>Actinomycetota</taxon>
        <taxon>Actinomycetes</taxon>
        <taxon>Micrococcales</taxon>
        <taxon>Microbacteriaceae</taxon>
        <taxon>Microbacterium</taxon>
    </lineage>
</organism>
<dbReference type="Pfam" id="PF00532">
    <property type="entry name" value="Peripla_BP_1"/>
    <property type="match status" value="1"/>
</dbReference>
<evidence type="ECO:0000313" key="7">
    <source>
        <dbReference type="EMBL" id="TQM20278.1"/>
    </source>
</evidence>
<dbReference type="Gene3D" id="3.40.50.2300">
    <property type="match status" value="2"/>
</dbReference>
<evidence type="ECO:0000313" key="8">
    <source>
        <dbReference type="Proteomes" id="UP000320235"/>
    </source>
</evidence>
<dbReference type="RefSeq" id="WP_221886321.1">
    <property type="nucleotide sequence ID" value="NZ_BAABLH010000006.1"/>
</dbReference>
<dbReference type="SUPFAM" id="SSF47413">
    <property type="entry name" value="lambda repressor-like DNA-binding domains"/>
    <property type="match status" value="1"/>
</dbReference>
<name>A0A543EFB5_9MICO</name>
<evidence type="ECO:0000256" key="4">
    <source>
        <dbReference type="ARBA" id="ARBA00023163"/>
    </source>
</evidence>
<dbReference type="GO" id="GO:0000976">
    <property type="term" value="F:transcription cis-regulatory region binding"/>
    <property type="evidence" value="ECO:0007669"/>
    <property type="project" value="TreeGrafter"/>
</dbReference>
<dbReference type="PROSITE" id="PS50932">
    <property type="entry name" value="HTH_LACI_2"/>
    <property type="match status" value="1"/>
</dbReference>
<dbReference type="Gene3D" id="1.10.260.40">
    <property type="entry name" value="lambda repressor-like DNA-binding domains"/>
    <property type="match status" value="1"/>
</dbReference>
<dbReference type="PROSITE" id="PS50943">
    <property type="entry name" value="HTH_CROC1"/>
    <property type="match status" value="1"/>
</dbReference>
<dbReference type="InterPro" id="IPR000843">
    <property type="entry name" value="HTH_LacI"/>
</dbReference>
<gene>
    <name evidence="7" type="ORF">FB391_3414</name>
</gene>
<dbReference type="PANTHER" id="PTHR30146:SF148">
    <property type="entry name" value="HTH-TYPE TRANSCRIPTIONAL REPRESSOR PURR-RELATED"/>
    <property type="match status" value="1"/>
</dbReference>
<proteinExistence type="predicted"/>
<dbReference type="EMBL" id="VFPE01000006">
    <property type="protein sequence ID" value="TQM20278.1"/>
    <property type="molecule type" value="Genomic_DNA"/>
</dbReference>
<accession>A0A543EFB5</accession>
<evidence type="ECO:0000259" key="5">
    <source>
        <dbReference type="PROSITE" id="PS50932"/>
    </source>
</evidence>
<feature type="domain" description="HTH lacI-type" evidence="5">
    <location>
        <begin position="10"/>
        <end position="68"/>
    </location>
</feature>
<dbReference type="InterPro" id="IPR001761">
    <property type="entry name" value="Peripla_BP/Lac1_sug-bd_dom"/>
</dbReference>
<keyword evidence="3" id="KW-0238">DNA-binding</keyword>
<keyword evidence="2" id="KW-0805">Transcription regulation</keyword>
<comment type="caution">
    <text evidence="7">The sequence shown here is derived from an EMBL/GenBank/DDBJ whole genome shotgun (WGS) entry which is preliminary data.</text>
</comment>
<dbReference type="Pfam" id="PF00356">
    <property type="entry name" value="LacI"/>
    <property type="match status" value="1"/>
</dbReference>
<dbReference type="CDD" id="cd06267">
    <property type="entry name" value="PBP1_LacI_sugar_binding-like"/>
    <property type="match status" value="1"/>
</dbReference>
<keyword evidence="8" id="KW-1185">Reference proteome</keyword>
<dbReference type="InterPro" id="IPR028082">
    <property type="entry name" value="Peripla_BP_I"/>
</dbReference>
<feature type="domain" description="HTH cro/C1-type" evidence="6">
    <location>
        <begin position="8"/>
        <end position="34"/>
    </location>
</feature>
<evidence type="ECO:0000256" key="3">
    <source>
        <dbReference type="ARBA" id="ARBA00023125"/>
    </source>
</evidence>
<keyword evidence="4" id="KW-0804">Transcription</keyword>
<keyword evidence="1" id="KW-0678">Repressor</keyword>
<dbReference type="SUPFAM" id="SSF53822">
    <property type="entry name" value="Periplasmic binding protein-like I"/>
    <property type="match status" value="1"/>
</dbReference>
<dbReference type="GO" id="GO:0003700">
    <property type="term" value="F:DNA-binding transcription factor activity"/>
    <property type="evidence" value="ECO:0007669"/>
    <property type="project" value="TreeGrafter"/>
</dbReference>
<sequence>MAGSGRTKRLTQKQIAELAGVSQATVSLVLSGRTDTTMRISESTRQRVLDLLQETAYAADPAARMLAGQSNNLLGVFTYEPAFPYESADFYVPLLTGVESAAEDLGADLLVFTSAPVLEGKRRLLQPGTRLRLADGCVLLGREMDKDELRELVELDYPFVAVGRRDGDERIPYVGVDYATAVADLTRRALALGHRRFLYLRLPFQAESTQDRLAGFLEALASSGEAVAHDVVESSSASQAIAAIEDAAPTVVLIEDPAQVAAVGDVLERTGVGVPDGMSVIALSGRDNGSAGGRDVTRLVAPRTELGAAAVKLLWKLINEPGTVSEAERRVMLDCQIAAGSTLASPRRS</sequence>
<dbReference type="AlphaFoldDB" id="A0A543EFB5"/>
<dbReference type="SMART" id="SM00354">
    <property type="entry name" value="HTH_LACI"/>
    <property type="match status" value="1"/>
</dbReference>
<dbReference type="CDD" id="cd01392">
    <property type="entry name" value="HTH_LacI"/>
    <property type="match status" value="1"/>
</dbReference>
<reference evidence="7 8" key="1">
    <citation type="submission" date="2019-06" db="EMBL/GenBank/DDBJ databases">
        <title>Sequencing the genomes of 1000 actinobacteria strains.</title>
        <authorList>
            <person name="Klenk H.-P."/>
        </authorList>
    </citation>
    <scope>NUCLEOTIDE SEQUENCE [LARGE SCALE GENOMIC DNA]</scope>
    <source>
        <strain evidence="7 8">DSM 105492</strain>
    </source>
</reference>
<evidence type="ECO:0000256" key="1">
    <source>
        <dbReference type="ARBA" id="ARBA00022491"/>
    </source>
</evidence>